<evidence type="ECO:0000256" key="1">
    <source>
        <dbReference type="SAM" id="MobiDB-lite"/>
    </source>
</evidence>
<name>A0A8S0WRB5_9FIRM</name>
<feature type="compositionally biased region" description="Polar residues" evidence="1">
    <location>
        <begin position="11"/>
        <end position="23"/>
    </location>
</feature>
<dbReference type="Proteomes" id="UP000836597">
    <property type="component" value="Chromosome"/>
</dbReference>
<dbReference type="Pfam" id="PF03885">
    <property type="entry name" value="DUF327"/>
    <property type="match status" value="1"/>
</dbReference>
<gene>
    <name evidence="2" type="ORF">DEACI_4017</name>
</gene>
<dbReference type="InterPro" id="IPR024042">
    <property type="entry name" value="TM1646-like_dom_sf"/>
</dbReference>
<dbReference type="Gene3D" id="1.20.120.490">
    <property type="entry name" value="Hypothetical protein TM1646-like domain"/>
    <property type="match status" value="1"/>
</dbReference>
<sequence length="146" mass="16426">MPFRIGPMHNTGRQAVDNSSATEKTAPAFGSTLDRVLTLQQQEFDSFLLRLDSLGQKLADSLSLTDLADFKRMVRDFLRSTLGQSRKMQEESFWDQRGQHKVLARVARIDKTLDELGEKVLSEHAKSLDILAKIGEIRGLLIDLLA</sequence>
<dbReference type="EMBL" id="LR746496">
    <property type="protein sequence ID" value="CAA7603194.1"/>
    <property type="molecule type" value="Genomic_DNA"/>
</dbReference>
<dbReference type="InterPro" id="IPR005585">
    <property type="entry name" value="DUF327"/>
</dbReference>
<dbReference type="AlphaFoldDB" id="A0A8S0WRB5"/>
<accession>A0A8S0WRB5</accession>
<dbReference type="RefSeq" id="WP_240986448.1">
    <property type="nucleotide sequence ID" value="NZ_LR746496.1"/>
</dbReference>
<dbReference type="KEGG" id="aacx:DEACI_4017"/>
<proteinExistence type="predicted"/>
<feature type="region of interest" description="Disordered" evidence="1">
    <location>
        <begin position="1"/>
        <end position="24"/>
    </location>
</feature>
<protein>
    <recommendedName>
        <fullName evidence="3">DUF327 family protein</fullName>
    </recommendedName>
</protein>
<evidence type="ECO:0008006" key="3">
    <source>
        <dbReference type="Google" id="ProtNLM"/>
    </source>
</evidence>
<reference evidence="2" key="1">
    <citation type="submission" date="2020-01" db="EMBL/GenBank/DDBJ databases">
        <authorList>
            <person name="Hornung B."/>
        </authorList>
    </citation>
    <scope>NUCLEOTIDE SEQUENCE</scope>
    <source>
        <strain evidence="2">PacBioINE</strain>
    </source>
</reference>
<dbReference type="SUPFAM" id="SSF158397">
    <property type="entry name" value="TM1646-like"/>
    <property type="match status" value="1"/>
</dbReference>
<organism evidence="2">
    <name type="scientific">Acididesulfobacillus acetoxydans</name>
    <dbReference type="NCBI Taxonomy" id="1561005"/>
    <lineage>
        <taxon>Bacteria</taxon>
        <taxon>Bacillati</taxon>
        <taxon>Bacillota</taxon>
        <taxon>Clostridia</taxon>
        <taxon>Eubacteriales</taxon>
        <taxon>Peptococcaceae</taxon>
        <taxon>Acididesulfobacillus</taxon>
    </lineage>
</organism>
<evidence type="ECO:0000313" key="2">
    <source>
        <dbReference type="EMBL" id="CAA7603194.1"/>
    </source>
</evidence>